<evidence type="ECO:0000313" key="3">
    <source>
        <dbReference type="Proteomes" id="UP000001396"/>
    </source>
</evidence>
<comment type="caution">
    <text evidence="2">The sequence shown here is derived from an EMBL/GenBank/DDBJ whole genome shotgun (WGS) entry which is preliminary data.</text>
</comment>
<keyword evidence="1" id="KW-0732">Signal</keyword>
<feature type="signal peptide" evidence="1">
    <location>
        <begin position="1"/>
        <end position="23"/>
    </location>
</feature>
<organism evidence="2 3">
    <name type="scientific">Heterostelium pallidum (strain ATCC 26659 / Pp 5 / PN500)</name>
    <name type="common">Cellular slime mold</name>
    <name type="synonym">Polysphondylium pallidum</name>
    <dbReference type="NCBI Taxonomy" id="670386"/>
    <lineage>
        <taxon>Eukaryota</taxon>
        <taxon>Amoebozoa</taxon>
        <taxon>Evosea</taxon>
        <taxon>Eumycetozoa</taxon>
        <taxon>Dictyostelia</taxon>
        <taxon>Acytosteliales</taxon>
        <taxon>Acytosteliaceae</taxon>
        <taxon>Heterostelium</taxon>
    </lineage>
</organism>
<gene>
    <name evidence="2" type="ORF">PPL_01934</name>
</gene>
<evidence type="ECO:0000256" key="1">
    <source>
        <dbReference type="SAM" id="SignalP"/>
    </source>
</evidence>
<dbReference type="RefSeq" id="XP_020437051.1">
    <property type="nucleotide sequence ID" value="XM_020572934.1"/>
</dbReference>
<keyword evidence="3" id="KW-1185">Reference proteome</keyword>
<name>D3B0W7_HETP5</name>
<dbReference type="EMBL" id="ADBJ01000008">
    <property type="protein sequence ID" value="EFA84941.1"/>
    <property type="molecule type" value="Genomic_DNA"/>
</dbReference>
<protein>
    <submittedName>
        <fullName evidence="2">Uncharacterized protein</fullName>
    </submittedName>
</protein>
<dbReference type="PANTHER" id="PTHR38746">
    <property type="entry name" value="CBM49 DOMAIN-CONTAINING PROTEIN-RELATED"/>
    <property type="match status" value="1"/>
</dbReference>
<dbReference type="Proteomes" id="UP000001396">
    <property type="component" value="Unassembled WGS sequence"/>
</dbReference>
<feature type="chain" id="PRO_5003040684" evidence="1">
    <location>
        <begin position="24"/>
        <end position="165"/>
    </location>
</feature>
<proteinExistence type="predicted"/>
<dbReference type="GeneID" id="31357460"/>
<dbReference type="InParanoid" id="D3B0W7"/>
<accession>D3B0W7</accession>
<sequence>MFKQSIYLILLLNIFSSTMLVQADCTQQLASYFNFNSHLLQMTAVMRNGQVFYTRQTITPFNVGPNILMLTNGNSFDVLCSDNNKCVNGASQTFSTKINSFFDAKGINIYPNGQVNLYPLWRIPADPVYRFNLTCSPTSNVFYGFAQENYFAFSFVNGTTVGSSC</sequence>
<dbReference type="AlphaFoldDB" id="D3B0W7"/>
<evidence type="ECO:0000313" key="2">
    <source>
        <dbReference type="EMBL" id="EFA84941.1"/>
    </source>
</evidence>
<reference evidence="2 3" key="1">
    <citation type="journal article" date="2011" name="Genome Res.">
        <title>Phylogeny-wide analysis of social amoeba genomes highlights ancient origins for complex intercellular communication.</title>
        <authorList>
            <person name="Heidel A.J."/>
            <person name="Lawal H.M."/>
            <person name="Felder M."/>
            <person name="Schilde C."/>
            <person name="Helps N.R."/>
            <person name="Tunggal B."/>
            <person name="Rivero F."/>
            <person name="John U."/>
            <person name="Schleicher M."/>
            <person name="Eichinger L."/>
            <person name="Platzer M."/>
            <person name="Noegel A.A."/>
            <person name="Schaap P."/>
            <person name="Gloeckner G."/>
        </authorList>
    </citation>
    <scope>NUCLEOTIDE SEQUENCE [LARGE SCALE GENOMIC DNA]</scope>
    <source>
        <strain evidence="3">ATCC 26659 / Pp 5 / PN500</strain>
    </source>
</reference>